<organism evidence="2 3">
    <name type="scientific">Pristionchus fissidentatus</name>
    <dbReference type="NCBI Taxonomy" id="1538716"/>
    <lineage>
        <taxon>Eukaryota</taxon>
        <taxon>Metazoa</taxon>
        <taxon>Ecdysozoa</taxon>
        <taxon>Nematoda</taxon>
        <taxon>Chromadorea</taxon>
        <taxon>Rhabditida</taxon>
        <taxon>Rhabditina</taxon>
        <taxon>Diplogasteromorpha</taxon>
        <taxon>Diplogasteroidea</taxon>
        <taxon>Neodiplogasteridae</taxon>
        <taxon>Pristionchus</taxon>
    </lineage>
</organism>
<protein>
    <submittedName>
        <fullName evidence="2">Uncharacterized protein</fullName>
    </submittedName>
</protein>
<comment type="caution">
    <text evidence="2">The sequence shown here is derived from an EMBL/GenBank/DDBJ whole genome shotgun (WGS) entry which is preliminary data.</text>
</comment>
<gene>
    <name evidence="1" type="ORF">PFISCL1PPCAC_1954</name>
    <name evidence="2" type="ORF">PFISCL1PPCAC_3950</name>
</gene>
<evidence type="ECO:0000313" key="2">
    <source>
        <dbReference type="EMBL" id="GMT12653.1"/>
    </source>
</evidence>
<accession>A0AAV5V2M8</accession>
<reference evidence="2" key="1">
    <citation type="submission" date="2023-10" db="EMBL/GenBank/DDBJ databases">
        <title>Genome assembly of Pristionchus species.</title>
        <authorList>
            <person name="Yoshida K."/>
            <person name="Sommer R.J."/>
        </authorList>
    </citation>
    <scope>NUCLEOTIDE SEQUENCE</scope>
    <source>
        <strain evidence="2">RS5133</strain>
    </source>
</reference>
<dbReference type="AlphaFoldDB" id="A0AAV5V2M8"/>
<dbReference type="EMBL" id="BTSY01000001">
    <property type="protein sequence ID" value="GMT10657.1"/>
    <property type="molecule type" value="Genomic_DNA"/>
</dbReference>
<proteinExistence type="predicted"/>
<keyword evidence="3" id="KW-1185">Reference proteome</keyword>
<name>A0AAV5V2M8_9BILA</name>
<dbReference type="Proteomes" id="UP001432322">
    <property type="component" value="Unassembled WGS sequence"/>
</dbReference>
<evidence type="ECO:0000313" key="3">
    <source>
        <dbReference type="Proteomes" id="UP001432322"/>
    </source>
</evidence>
<dbReference type="EMBL" id="BTSY01000002">
    <property type="protein sequence ID" value="GMT12653.1"/>
    <property type="molecule type" value="Genomic_DNA"/>
</dbReference>
<evidence type="ECO:0000313" key="1">
    <source>
        <dbReference type="EMBL" id="GMT10657.1"/>
    </source>
</evidence>
<sequence length="127" mass="15429">MNISTMKRRRMNATRSTLEIFLSFRNSIDGDGQLGHSEWKLCIWPCRAAHEDFFHRGIERKEGEDREYSRFDTTREHDRCLVVDAVDRWIKERKRRAEIERRDNPPIKSYYNTLSIDRVERNTRKVR</sequence>